<evidence type="ECO:0000313" key="1">
    <source>
        <dbReference type="EMBL" id="GFF86138.1"/>
    </source>
</evidence>
<name>A0ABQ1AQD9_ASPLE</name>
<comment type="caution">
    <text evidence="1">The sequence shown here is derived from an EMBL/GenBank/DDBJ whole genome shotgun (WGS) entry which is preliminary data.</text>
</comment>
<organism evidence="1 2">
    <name type="scientific">Aspergillus lentulus</name>
    <dbReference type="NCBI Taxonomy" id="293939"/>
    <lineage>
        <taxon>Eukaryota</taxon>
        <taxon>Fungi</taxon>
        <taxon>Dikarya</taxon>
        <taxon>Ascomycota</taxon>
        <taxon>Pezizomycotina</taxon>
        <taxon>Eurotiomycetes</taxon>
        <taxon>Eurotiomycetidae</taxon>
        <taxon>Eurotiales</taxon>
        <taxon>Aspergillaceae</taxon>
        <taxon>Aspergillus</taxon>
        <taxon>Aspergillus subgen. Fumigati</taxon>
    </lineage>
</organism>
<dbReference type="Proteomes" id="UP000465220">
    <property type="component" value="Unassembled WGS sequence"/>
</dbReference>
<sequence>MLKHQHIMNLFSVSMEDIQPPMGCHNKGLLPSIRAASSKYSVGLNCLEPPSGLAYIIYFNGKFFSSESLRGALPYGQRRHRDTRKMVSSDSDVLGPQLASIQFCGRNKARDCDLGRDVNAVAMFDERRSNEALVGIHGIINRLEKALIKESELRSGLPVWRNSGSYVHWEIDRVDGDWYTEAEDQDHGFPEKLVHESYKNVILEDKERWDAASIEQIREDFKALIASRALR</sequence>
<protein>
    <submittedName>
        <fullName evidence="1">Uncharacterized protein</fullName>
    </submittedName>
</protein>
<evidence type="ECO:0000313" key="2">
    <source>
        <dbReference type="Proteomes" id="UP000465220"/>
    </source>
</evidence>
<accession>A0ABQ1AQD9</accession>
<dbReference type="EMBL" id="BLKI01000051">
    <property type="protein sequence ID" value="GFF86138.1"/>
    <property type="molecule type" value="Genomic_DNA"/>
</dbReference>
<keyword evidence="2" id="KW-1185">Reference proteome</keyword>
<reference evidence="1 2" key="1">
    <citation type="submission" date="2020-01" db="EMBL/GenBank/DDBJ databases">
        <title>Draft genome sequence of Aspergillus lentulus IFM 60648.</title>
        <authorList>
            <person name="Takahashi H."/>
            <person name="Yaguchi T."/>
        </authorList>
    </citation>
    <scope>NUCLEOTIDE SEQUENCE [LARGE SCALE GENOMIC DNA]</scope>
    <source>
        <strain evidence="1 2">IFM 60648</strain>
    </source>
</reference>
<gene>
    <name evidence="1" type="ORF">IFM60648_07606</name>
</gene>
<proteinExistence type="predicted"/>